<dbReference type="SUPFAM" id="SSF50475">
    <property type="entry name" value="FMN-binding split barrel"/>
    <property type="match status" value="1"/>
</dbReference>
<gene>
    <name evidence="1" type="ORF">EDC65_1067</name>
</gene>
<dbReference type="Pfam" id="PF04299">
    <property type="entry name" value="FMN_bind_2"/>
    <property type="match status" value="1"/>
</dbReference>
<dbReference type="PANTHER" id="PTHR35802">
    <property type="entry name" value="PROTEASE SYNTHASE AND SPORULATION PROTEIN PAI 2"/>
    <property type="match status" value="1"/>
</dbReference>
<organism evidence="1 2">
    <name type="scientific">Stella humosa</name>
    <dbReference type="NCBI Taxonomy" id="94"/>
    <lineage>
        <taxon>Bacteria</taxon>
        <taxon>Pseudomonadati</taxon>
        <taxon>Pseudomonadota</taxon>
        <taxon>Alphaproteobacteria</taxon>
        <taxon>Rhodospirillales</taxon>
        <taxon>Stellaceae</taxon>
        <taxon>Stella</taxon>
    </lineage>
</organism>
<evidence type="ECO:0000313" key="1">
    <source>
        <dbReference type="EMBL" id="ROQ01880.1"/>
    </source>
</evidence>
<dbReference type="InterPro" id="IPR012349">
    <property type="entry name" value="Split_barrel_FMN-bd"/>
</dbReference>
<dbReference type="InterPro" id="IPR007396">
    <property type="entry name" value="TR_PAI2-type"/>
</dbReference>
<dbReference type="PANTHER" id="PTHR35802:SF1">
    <property type="entry name" value="PROTEASE SYNTHASE AND SPORULATION PROTEIN PAI 2"/>
    <property type="match status" value="1"/>
</dbReference>
<dbReference type="Gene3D" id="2.30.110.10">
    <property type="entry name" value="Electron Transport, Fmn-binding Protein, Chain A"/>
    <property type="match status" value="1"/>
</dbReference>
<dbReference type="Proteomes" id="UP000278222">
    <property type="component" value="Unassembled WGS sequence"/>
</dbReference>
<dbReference type="PIRSF" id="PIRSF010372">
    <property type="entry name" value="PaiB"/>
    <property type="match status" value="1"/>
</dbReference>
<dbReference type="RefSeq" id="WP_123688591.1">
    <property type="nucleotide sequence ID" value="NZ_AP019700.1"/>
</dbReference>
<comment type="caution">
    <text evidence="1">The sequence shown here is derived from an EMBL/GenBank/DDBJ whole genome shotgun (WGS) entry which is preliminary data.</text>
</comment>
<accession>A0A3N1MGW8</accession>
<reference evidence="1 2" key="1">
    <citation type="submission" date="2018-11" db="EMBL/GenBank/DDBJ databases">
        <title>Genomic Encyclopedia of Type Strains, Phase IV (KMG-IV): sequencing the most valuable type-strain genomes for metagenomic binning, comparative biology and taxonomic classification.</title>
        <authorList>
            <person name="Goeker M."/>
        </authorList>
    </citation>
    <scope>NUCLEOTIDE SEQUENCE [LARGE SCALE GENOMIC DNA]</scope>
    <source>
        <strain evidence="1 2">DSM 5900</strain>
    </source>
</reference>
<keyword evidence="2" id="KW-1185">Reference proteome</keyword>
<dbReference type="AlphaFoldDB" id="A0A3N1MGW8"/>
<evidence type="ECO:0000313" key="2">
    <source>
        <dbReference type="Proteomes" id="UP000278222"/>
    </source>
</evidence>
<dbReference type="EMBL" id="RJKX01000011">
    <property type="protein sequence ID" value="ROQ01880.1"/>
    <property type="molecule type" value="Genomic_DNA"/>
</dbReference>
<name>A0A3N1MGW8_9PROT</name>
<proteinExistence type="predicted"/>
<sequence length="214" mass="22866">MLYNPPHFRENDRAVLVAHIARAAFATLVTQGADGPIVSHLPMLMRPDPAPGGALIGHVARANPQWRASDLERPALAIFMGPHAYVSPSWYPGKPEHGRVVPTWNYGVVHVTGRLVVLDDPDAVLDIVERLTNVHEAGFEHPWKVSDAPADFVRAQLKGIVGLRLEITAIEGKMKLSQNRAAADRAGVVAGLESCDEPASAALAGAMRETGSGG</sequence>
<protein>
    <submittedName>
        <fullName evidence="1">PaiB family negative transcriptional regulator</fullName>
    </submittedName>
</protein>
<dbReference type="OrthoDB" id="9794948at2"/>